<comment type="caution">
    <text evidence="2">The sequence shown here is derived from an EMBL/GenBank/DDBJ whole genome shotgun (WGS) entry which is preliminary data.</text>
</comment>
<name>A0A8J5MK94_HOMAM</name>
<proteinExistence type="predicted"/>
<evidence type="ECO:0000313" key="3">
    <source>
        <dbReference type="Proteomes" id="UP000747542"/>
    </source>
</evidence>
<evidence type="ECO:0000313" key="2">
    <source>
        <dbReference type="EMBL" id="KAG7154598.1"/>
    </source>
</evidence>
<dbReference type="EMBL" id="JAHLQT010044109">
    <property type="protein sequence ID" value="KAG7154598.1"/>
    <property type="molecule type" value="Genomic_DNA"/>
</dbReference>
<keyword evidence="3" id="KW-1185">Reference proteome</keyword>
<dbReference type="Proteomes" id="UP000747542">
    <property type="component" value="Unassembled WGS sequence"/>
</dbReference>
<protein>
    <submittedName>
        <fullName evidence="2">Uncharacterized protein</fullName>
    </submittedName>
</protein>
<accession>A0A8J5MK94</accession>
<organism evidence="2 3">
    <name type="scientific">Homarus americanus</name>
    <name type="common">American lobster</name>
    <dbReference type="NCBI Taxonomy" id="6706"/>
    <lineage>
        <taxon>Eukaryota</taxon>
        <taxon>Metazoa</taxon>
        <taxon>Ecdysozoa</taxon>
        <taxon>Arthropoda</taxon>
        <taxon>Crustacea</taxon>
        <taxon>Multicrustacea</taxon>
        <taxon>Malacostraca</taxon>
        <taxon>Eumalacostraca</taxon>
        <taxon>Eucarida</taxon>
        <taxon>Decapoda</taxon>
        <taxon>Pleocyemata</taxon>
        <taxon>Astacidea</taxon>
        <taxon>Nephropoidea</taxon>
        <taxon>Nephropidae</taxon>
        <taxon>Homarus</taxon>
    </lineage>
</organism>
<gene>
    <name evidence="2" type="ORF">Hamer_G014944</name>
</gene>
<sequence length="103" mass="10833">MEVMVEEWVLEVMWRSGVLEVWGGGVVSWEVMVEEWEGGDGGGVGHGGGGDAEGEGGLEGVGGGVVSWRGRWCPGGVGGRSGVLEVMVEVWSWRSGVLEVMVE</sequence>
<reference evidence="2" key="1">
    <citation type="journal article" date="2021" name="Sci. Adv.">
        <title>The American lobster genome reveals insights on longevity, neural, and immune adaptations.</title>
        <authorList>
            <person name="Polinski J.M."/>
            <person name="Zimin A.V."/>
            <person name="Clark K.F."/>
            <person name="Kohn A.B."/>
            <person name="Sadowski N."/>
            <person name="Timp W."/>
            <person name="Ptitsyn A."/>
            <person name="Khanna P."/>
            <person name="Romanova D.Y."/>
            <person name="Williams P."/>
            <person name="Greenwood S.J."/>
            <person name="Moroz L.L."/>
            <person name="Walt D.R."/>
            <person name="Bodnar A.G."/>
        </authorList>
    </citation>
    <scope>NUCLEOTIDE SEQUENCE</scope>
    <source>
        <strain evidence="2">GMGI-L3</strain>
    </source>
</reference>
<dbReference type="AlphaFoldDB" id="A0A8J5MK94"/>
<evidence type="ECO:0000256" key="1">
    <source>
        <dbReference type="SAM" id="MobiDB-lite"/>
    </source>
</evidence>
<feature type="compositionally biased region" description="Gly residues" evidence="1">
    <location>
        <begin position="39"/>
        <end position="57"/>
    </location>
</feature>
<feature type="region of interest" description="Disordered" evidence="1">
    <location>
        <begin position="38"/>
        <end position="57"/>
    </location>
</feature>